<dbReference type="FunFam" id="3.80.10.10:FF:000001">
    <property type="entry name" value="SLIT and NTRK-like family, member 1"/>
    <property type="match status" value="2"/>
</dbReference>
<evidence type="ECO:0000256" key="9">
    <source>
        <dbReference type="SAM" id="MobiDB-lite"/>
    </source>
</evidence>
<evidence type="ECO:0000256" key="6">
    <source>
        <dbReference type="ARBA" id="ARBA00022737"/>
    </source>
</evidence>
<dbReference type="PANTHER" id="PTHR45773:SF7">
    <property type="entry name" value="SLIT AND NTRK-LIKE PROTEIN 1"/>
    <property type="match status" value="1"/>
</dbReference>
<evidence type="ECO:0000313" key="12">
    <source>
        <dbReference type="EMBL" id="TWW64114.1"/>
    </source>
</evidence>
<dbReference type="SUPFAM" id="SSF52058">
    <property type="entry name" value="L domain-like"/>
    <property type="match status" value="2"/>
</dbReference>
<evidence type="ECO:0000256" key="10">
    <source>
        <dbReference type="SAM" id="Phobius"/>
    </source>
</evidence>
<comment type="caution">
    <text evidence="12">The sequence shown here is derived from an EMBL/GenBank/DDBJ whole genome shotgun (WGS) entry which is preliminary data.</text>
</comment>
<evidence type="ECO:0000313" key="13">
    <source>
        <dbReference type="Proteomes" id="UP000324091"/>
    </source>
</evidence>
<keyword evidence="13" id="KW-1185">Reference proteome</keyword>
<dbReference type="GO" id="GO:0098982">
    <property type="term" value="C:GABA-ergic synapse"/>
    <property type="evidence" value="ECO:0007669"/>
    <property type="project" value="TreeGrafter"/>
</dbReference>
<proteinExistence type="inferred from homology"/>
<keyword evidence="7 10" id="KW-1133">Transmembrane helix</keyword>
<feature type="domain" description="LRRCT" evidence="11">
    <location>
        <begin position="681"/>
        <end position="731"/>
    </location>
</feature>
<evidence type="ECO:0000259" key="11">
    <source>
        <dbReference type="SMART" id="SM00082"/>
    </source>
</evidence>
<dbReference type="InterPro" id="IPR000483">
    <property type="entry name" value="Cys-rich_flank_reg_C"/>
</dbReference>
<keyword evidence="8 10" id="KW-0472">Membrane</keyword>
<organism evidence="12 13">
    <name type="scientific">Takifugu flavidus</name>
    <name type="common">sansaifugu</name>
    <dbReference type="NCBI Taxonomy" id="433684"/>
    <lineage>
        <taxon>Eukaryota</taxon>
        <taxon>Metazoa</taxon>
        <taxon>Chordata</taxon>
        <taxon>Craniata</taxon>
        <taxon>Vertebrata</taxon>
        <taxon>Euteleostomi</taxon>
        <taxon>Actinopterygii</taxon>
        <taxon>Neopterygii</taxon>
        <taxon>Teleostei</taxon>
        <taxon>Neoteleostei</taxon>
        <taxon>Acanthomorphata</taxon>
        <taxon>Eupercaria</taxon>
        <taxon>Tetraodontiformes</taxon>
        <taxon>Tetradontoidea</taxon>
        <taxon>Tetraodontidae</taxon>
        <taxon>Takifugu</taxon>
    </lineage>
</organism>
<evidence type="ECO:0000256" key="7">
    <source>
        <dbReference type="ARBA" id="ARBA00022989"/>
    </source>
</evidence>
<evidence type="ECO:0000256" key="8">
    <source>
        <dbReference type="ARBA" id="ARBA00023136"/>
    </source>
</evidence>
<dbReference type="EMBL" id="RHFK02000016">
    <property type="protein sequence ID" value="TWW64114.1"/>
    <property type="molecule type" value="Genomic_DNA"/>
</dbReference>
<dbReference type="Proteomes" id="UP000324091">
    <property type="component" value="Chromosome 3"/>
</dbReference>
<name>A0A5C6N9D3_9TELE</name>
<protein>
    <submittedName>
        <fullName evidence="12">SLIT and NTRK-like protein 1</fullName>
    </submittedName>
</protein>
<evidence type="ECO:0000256" key="4">
    <source>
        <dbReference type="ARBA" id="ARBA00022692"/>
    </source>
</evidence>
<evidence type="ECO:0000256" key="3">
    <source>
        <dbReference type="ARBA" id="ARBA00022614"/>
    </source>
</evidence>
<dbReference type="Pfam" id="PF13855">
    <property type="entry name" value="LRR_8"/>
    <property type="match status" value="2"/>
</dbReference>
<evidence type="ECO:0000256" key="2">
    <source>
        <dbReference type="ARBA" id="ARBA00010439"/>
    </source>
</evidence>
<keyword evidence="4 10" id="KW-0812">Transmembrane</keyword>
<evidence type="ECO:0000256" key="1">
    <source>
        <dbReference type="ARBA" id="ARBA00004479"/>
    </source>
</evidence>
<keyword evidence="3" id="KW-0433">Leucine-rich repeat</keyword>
<keyword evidence="6" id="KW-0677">Repeat</keyword>
<dbReference type="GO" id="GO:0051965">
    <property type="term" value="P:positive regulation of synapse assembly"/>
    <property type="evidence" value="ECO:0007669"/>
    <property type="project" value="TreeGrafter"/>
</dbReference>
<evidence type="ECO:0000256" key="5">
    <source>
        <dbReference type="ARBA" id="ARBA00022729"/>
    </source>
</evidence>
<comment type="subcellular location">
    <subcellularLocation>
        <location evidence="1">Membrane</location>
        <topology evidence="1">Single-pass type I membrane protein</topology>
    </subcellularLocation>
</comment>
<dbReference type="SMART" id="SM00082">
    <property type="entry name" value="LRRCT"/>
    <property type="match status" value="2"/>
</dbReference>
<dbReference type="PANTHER" id="PTHR45773">
    <property type="entry name" value="SLIT AND NTRK-LIKE PROTEIN 4-RELATED"/>
    <property type="match status" value="1"/>
</dbReference>
<dbReference type="GO" id="GO:0098839">
    <property type="term" value="C:postsynaptic density membrane"/>
    <property type="evidence" value="ECO:0007669"/>
    <property type="project" value="TreeGrafter"/>
</dbReference>
<reference evidence="12 13" key="1">
    <citation type="submission" date="2019-04" db="EMBL/GenBank/DDBJ databases">
        <title>Chromosome genome assembly for Takifugu flavidus.</title>
        <authorList>
            <person name="Xiao S."/>
        </authorList>
    </citation>
    <scope>NUCLEOTIDE SEQUENCE [LARGE SCALE GENOMIC DNA]</scope>
    <source>
        <strain evidence="12">HTHZ2018</strain>
        <tissue evidence="12">Muscle</tissue>
    </source>
</reference>
<dbReference type="Gene3D" id="3.80.10.10">
    <property type="entry name" value="Ribonuclease Inhibitor"/>
    <property type="match status" value="2"/>
</dbReference>
<feature type="domain" description="LRRCT" evidence="11">
    <location>
        <begin position="362"/>
        <end position="412"/>
    </location>
</feature>
<gene>
    <name evidence="12" type="ORF">D4764_03G0011220</name>
</gene>
<dbReference type="SMART" id="SM00369">
    <property type="entry name" value="LRR_TYP"/>
    <property type="match status" value="9"/>
</dbReference>
<feature type="transmembrane region" description="Helical" evidence="10">
    <location>
        <begin position="769"/>
        <end position="793"/>
    </location>
</feature>
<sequence length="850" mass="95382">MGGSNPASLPNNLNDFFTRFETDNSTQLVNTRSALQPGNSPYTSHAKDVVKTNMNIAQWEKYGQVLKLLPTGLCALTTHIHPRYRPVVDLTTSQLELCISKAKTVMEYKYLGTILDNHPMFSNTEVILKKYQQTMYQLRKLNSFFVSNKILLTFYMFINSDIHCKSGNVTRDVCKEQICSCNEIEGDLHIDCEKRSFTTLRHLTGPSSQFYHLLLHGNSLSRLFPNEFANFYNAVSLHLENNGLHDIVPGAFLGLQLVKRLHINNNKIRSFRKSTFLGLDDLEYLQADFNLLRDIDPAVFRDLNKLEVLILNDNLISALPINVFQHVPITHLDLRGNRIKTLPYEGILEQIPGIVEVLLEDNPWDCNCDLVSLKEWLENIPQNALIGRVICEAPTRLQGSDLNETSEADLCPSQSGGADTSLVAPPTQEETSEARGSRPTPYKPDAGGPPTPGGHGSKSHSKSRENWQLKTKPTEVPTGVNGDREQPHNMTCPQLCSCKLVGSRQGLGVNCEGKKIENLSNLKPKPLAAHEINMRDNNIHAVKKNQLLGYTSLNLLDLGGNNIKVIDNGTFQTQSELRWLYMDKNYLDTLMAEMFVGLVNLEYLSLEYNDIQLIVPGAFSPMPNLRVLFLNNNLLKSLPVDAFLGISLSKISLHNNYFTHLSVAGVLDQLNSIIQIDLHGNPWDCSCNIVPFKQWTEKLGADVIVSDLKCESPEEFWKRDFRYVRNDLMCPKLYEKLYPTPLSKNSTFTQDSGTRSNSYLEPNRVSISVLVPGLLLVFVTSAFTVVGMLVFILRNRKRSKRRDGNSSASEINSLQTVCDSSYWHSGPYNADGGAHRGFDCSTHLSTTNDA</sequence>
<feature type="region of interest" description="Disordered" evidence="9">
    <location>
        <begin position="405"/>
        <end position="486"/>
    </location>
</feature>
<accession>A0A5C6N9D3</accession>
<dbReference type="PROSITE" id="PS51450">
    <property type="entry name" value="LRR"/>
    <property type="match status" value="2"/>
</dbReference>
<dbReference type="InterPro" id="IPR032675">
    <property type="entry name" value="LRR_dom_sf"/>
</dbReference>
<dbReference type="InterPro" id="IPR003591">
    <property type="entry name" value="Leu-rich_rpt_typical-subtyp"/>
</dbReference>
<dbReference type="GO" id="GO:0007409">
    <property type="term" value="P:axonogenesis"/>
    <property type="evidence" value="ECO:0007669"/>
    <property type="project" value="TreeGrafter"/>
</dbReference>
<dbReference type="AlphaFoldDB" id="A0A5C6N9D3"/>
<comment type="similarity">
    <text evidence="2">Belongs to the SLITRK family.</text>
</comment>
<keyword evidence="5" id="KW-0732">Signal</keyword>
<dbReference type="GO" id="GO:0098978">
    <property type="term" value="C:glutamatergic synapse"/>
    <property type="evidence" value="ECO:0007669"/>
    <property type="project" value="TreeGrafter"/>
</dbReference>
<dbReference type="InterPro" id="IPR001611">
    <property type="entry name" value="Leu-rich_rpt"/>
</dbReference>